<gene>
    <name evidence="2" type="ORF">H8699_01320</name>
</gene>
<dbReference type="Pfam" id="PF02026">
    <property type="entry name" value="RyR"/>
    <property type="match status" value="1"/>
</dbReference>
<accession>A0A926HL35</accession>
<dbReference type="PANTHER" id="PTHR46399">
    <property type="entry name" value="B30.2/SPRY DOMAIN-CONTAINING PROTEIN"/>
    <property type="match status" value="1"/>
</dbReference>
<evidence type="ECO:0000313" key="3">
    <source>
        <dbReference type="Proteomes" id="UP000654279"/>
    </source>
</evidence>
<dbReference type="Gene3D" id="6.20.350.10">
    <property type="match status" value="1"/>
</dbReference>
<dbReference type="AlphaFoldDB" id="A0A926HL35"/>
<organism evidence="2 3">
    <name type="scientific">Luoshenia tenuis</name>
    <dbReference type="NCBI Taxonomy" id="2763654"/>
    <lineage>
        <taxon>Bacteria</taxon>
        <taxon>Bacillati</taxon>
        <taxon>Bacillota</taxon>
        <taxon>Clostridia</taxon>
        <taxon>Christensenellales</taxon>
        <taxon>Christensenellaceae</taxon>
        <taxon>Luoshenia</taxon>
    </lineage>
</organism>
<dbReference type="GO" id="GO:0005219">
    <property type="term" value="F:ryanodine-sensitive calcium-release channel activity"/>
    <property type="evidence" value="ECO:0007669"/>
    <property type="project" value="TreeGrafter"/>
</dbReference>
<evidence type="ECO:0000259" key="1">
    <source>
        <dbReference type="Pfam" id="PF02026"/>
    </source>
</evidence>
<dbReference type="GO" id="GO:0034704">
    <property type="term" value="C:calcium channel complex"/>
    <property type="evidence" value="ECO:0007669"/>
    <property type="project" value="TreeGrafter"/>
</dbReference>
<keyword evidence="3" id="KW-1185">Reference proteome</keyword>
<protein>
    <submittedName>
        <fullName evidence="2">Ryanodine receptor Ryr</fullName>
    </submittedName>
</protein>
<dbReference type="EMBL" id="JACRSO010000001">
    <property type="protein sequence ID" value="MBC8528079.1"/>
    <property type="molecule type" value="Genomic_DNA"/>
</dbReference>
<comment type="caution">
    <text evidence="2">The sequence shown here is derived from an EMBL/GenBank/DDBJ whole genome shotgun (WGS) entry which is preliminary data.</text>
</comment>
<dbReference type="InterPro" id="IPR003032">
    <property type="entry name" value="Ryanodine_rcpt"/>
</dbReference>
<dbReference type="PANTHER" id="PTHR46399:SF8">
    <property type="entry name" value="B30.2_SPRY DOMAIN-CONTAINING PROTEIN"/>
    <property type="match status" value="1"/>
</dbReference>
<proteinExistence type="predicted"/>
<sequence length="102" mass="11572">MAYDPKPMDTRDVALGGTLCRAIEDVARNIHEVWAQGRMAEGWRYGPEYDGERKLHPSLIPYEQLPESEKDVDRATVTQTVKMLLKMGYEIKKKEDGDGGAF</sequence>
<evidence type="ECO:0000313" key="2">
    <source>
        <dbReference type="EMBL" id="MBC8528079.1"/>
    </source>
</evidence>
<name>A0A926HL35_9FIRM</name>
<dbReference type="RefSeq" id="WP_249284134.1">
    <property type="nucleotide sequence ID" value="NZ_JACRSO010000001.1"/>
</dbReference>
<dbReference type="GO" id="GO:0014808">
    <property type="term" value="P:release of sequestered calcium ion into cytosol by sarcoplasmic reticulum"/>
    <property type="evidence" value="ECO:0007669"/>
    <property type="project" value="TreeGrafter"/>
</dbReference>
<dbReference type="InterPro" id="IPR015925">
    <property type="entry name" value="Ryanodine_IP3_receptor"/>
</dbReference>
<feature type="domain" description="Ryanodine receptor Ryr" evidence="1">
    <location>
        <begin position="3"/>
        <end position="92"/>
    </location>
</feature>
<keyword evidence="2" id="KW-0675">Receptor</keyword>
<dbReference type="Proteomes" id="UP000654279">
    <property type="component" value="Unassembled WGS sequence"/>
</dbReference>
<reference evidence="2" key="1">
    <citation type="submission" date="2020-08" db="EMBL/GenBank/DDBJ databases">
        <title>Genome public.</title>
        <authorList>
            <person name="Liu C."/>
            <person name="Sun Q."/>
        </authorList>
    </citation>
    <scope>NUCLEOTIDE SEQUENCE</scope>
    <source>
        <strain evidence="2">NSJ-44</strain>
    </source>
</reference>